<sequence length="440" mass="45787">MTERSTVADANQPPTTNRSLRATIAGGVGSVLEFYDYTLYGYLAIVLAPQFFPASDPVSSLLAALGVFAVGYVARPLGGIAFGYIGDRRGRRTALIGSVILMGAASVVIGLLPTFAQIGAGASVLLLLARLAQGFAAGGETAGASTLIAESTSGLRRAIYGAWTPIGSLLGFVLAASVVGLMTALTSAKQMSDWGWRLPFLASVVIIAIALWLRMRTDETANLNARPKRSPILEVLRDHRGSLALVIALAIAVNGAAFIPLAYSSIHLIQRLGYKPAAVYWIVAAAIAISCLPMPFIGMLADRLGNRRVAAAGMVGYILLTFPGLALMGLDNLGLAFVGLLLIIVNNGFVSVPVYTEIPFLFPQSARYTGVSLGWNIGVILAGATAPLAAVWLIEQTGIVTAPGFWVIGVSLIGLIGLAIAAGRLGPKTEVTGSESLPAR</sequence>
<keyword evidence="7 8" id="KW-0472">Membrane</keyword>
<evidence type="ECO:0000313" key="11">
    <source>
        <dbReference type="Proteomes" id="UP001500280"/>
    </source>
</evidence>
<feature type="transmembrane region" description="Helical" evidence="8">
    <location>
        <begin position="400"/>
        <end position="422"/>
    </location>
</feature>
<dbReference type="PANTHER" id="PTHR43528">
    <property type="entry name" value="ALPHA-KETOGLUTARATE PERMEASE"/>
    <property type="match status" value="1"/>
</dbReference>
<protein>
    <submittedName>
        <fullName evidence="10">Glycine betaine/L-proline transporter ProP</fullName>
    </submittedName>
</protein>
<evidence type="ECO:0000256" key="4">
    <source>
        <dbReference type="ARBA" id="ARBA00022692"/>
    </source>
</evidence>
<evidence type="ECO:0000313" key="10">
    <source>
        <dbReference type="EMBL" id="GAA1706754.1"/>
    </source>
</evidence>
<dbReference type="RefSeq" id="WP_344160047.1">
    <property type="nucleotide sequence ID" value="NZ_BAAANF010000021.1"/>
</dbReference>
<dbReference type="Pfam" id="PF07690">
    <property type="entry name" value="MFS_1"/>
    <property type="match status" value="1"/>
</dbReference>
<feature type="transmembrane region" description="Helical" evidence="8">
    <location>
        <begin position="61"/>
        <end position="86"/>
    </location>
</feature>
<dbReference type="InterPro" id="IPR036259">
    <property type="entry name" value="MFS_trans_sf"/>
</dbReference>
<comment type="caution">
    <text evidence="10">The sequence shown here is derived from an EMBL/GenBank/DDBJ whole genome shotgun (WGS) entry which is preliminary data.</text>
</comment>
<proteinExistence type="predicted"/>
<feature type="transmembrane region" description="Helical" evidence="8">
    <location>
        <begin position="309"/>
        <end position="330"/>
    </location>
</feature>
<evidence type="ECO:0000256" key="6">
    <source>
        <dbReference type="ARBA" id="ARBA00022989"/>
    </source>
</evidence>
<evidence type="ECO:0000256" key="3">
    <source>
        <dbReference type="ARBA" id="ARBA00022475"/>
    </source>
</evidence>
<dbReference type="InterPro" id="IPR051084">
    <property type="entry name" value="H+-coupled_symporters"/>
</dbReference>
<dbReference type="PROSITE" id="PS50850">
    <property type="entry name" value="MFS"/>
    <property type="match status" value="1"/>
</dbReference>
<feature type="transmembrane region" description="Helical" evidence="8">
    <location>
        <begin position="158"/>
        <end position="182"/>
    </location>
</feature>
<feature type="transmembrane region" description="Helical" evidence="8">
    <location>
        <begin position="93"/>
        <end position="112"/>
    </location>
</feature>
<keyword evidence="11" id="KW-1185">Reference proteome</keyword>
<evidence type="ECO:0000259" key="9">
    <source>
        <dbReference type="PROSITE" id="PS50850"/>
    </source>
</evidence>
<reference evidence="11" key="1">
    <citation type="journal article" date="2019" name="Int. J. Syst. Evol. Microbiol.">
        <title>The Global Catalogue of Microorganisms (GCM) 10K type strain sequencing project: providing services to taxonomists for standard genome sequencing and annotation.</title>
        <authorList>
            <consortium name="The Broad Institute Genomics Platform"/>
            <consortium name="The Broad Institute Genome Sequencing Center for Infectious Disease"/>
            <person name="Wu L."/>
            <person name="Ma J."/>
        </authorList>
    </citation>
    <scope>NUCLEOTIDE SEQUENCE [LARGE SCALE GENOMIC DNA]</scope>
    <source>
        <strain evidence="11">JCM 14307</strain>
    </source>
</reference>
<feature type="domain" description="Major facilitator superfamily (MFS) profile" evidence="9">
    <location>
        <begin position="22"/>
        <end position="426"/>
    </location>
</feature>
<feature type="transmembrane region" description="Helical" evidence="8">
    <location>
        <begin position="278"/>
        <end position="297"/>
    </location>
</feature>
<keyword evidence="6 8" id="KW-1133">Transmembrane helix</keyword>
<evidence type="ECO:0000256" key="8">
    <source>
        <dbReference type="SAM" id="Phobius"/>
    </source>
</evidence>
<feature type="transmembrane region" description="Helical" evidence="8">
    <location>
        <begin position="373"/>
        <end position="394"/>
    </location>
</feature>
<name>A0ABP4UJN8_9ACTN</name>
<comment type="subcellular location">
    <subcellularLocation>
        <location evidence="1">Cell membrane</location>
        <topology evidence="1">Multi-pass membrane protein</topology>
    </subcellularLocation>
</comment>
<dbReference type="SUPFAM" id="SSF103473">
    <property type="entry name" value="MFS general substrate transporter"/>
    <property type="match status" value="1"/>
</dbReference>
<dbReference type="Proteomes" id="UP001500280">
    <property type="component" value="Unassembled WGS sequence"/>
</dbReference>
<dbReference type="EMBL" id="BAAANF010000021">
    <property type="protein sequence ID" value="GAA1706754.1"/>
    <property type="molecule type" value="Genomic_DNA"/>
</dbReference>
<accession>A0ABP4UJN8</accession>
<gene>
    <name evidence="10" type="primary">proP</name>
    <name evidence="10" type="ORF">GCM10009745_63280</name>
</gene>
<keyword evidence="2" id="KW-0813">Transport</keyword>
<dbReference type="Gene3D" id="1.20.1250.20">
    <property type="entry name" value="MFS general substrate transporter like domains"/>
    <property type="match status" value="2"/>
</dbReference>
<organism evidence="10 11">
    <name type="scientific">Kribbella yunnanensis</name>
    <dbReference type="NCBI Taxonomy" id="190194"/>
    <lineage>
        <taxon>Bacteria</taxon>
        <taxon>Bacillati</taxon>
        <taxon>Actinomycetota</taxon>
        <taxon>Actinomycetes</taxon>
        <taxon>Propionibacteriales</taxon>
        <taxon>Kribbellaceae</taxon>
        <taxon>Kribbella</taxon>
    </lineage>
</organism>
<dbReference type="PANTHER" id="PTHR43528:SF1">
    <property type="entry name" value="ALPHA-KETOGLUTARATE PERMEASE"/>
    <property type="match status" value="1"/>
</dbReference>
<evidence type="ECO:0000256" key="7">
    <source>
        <dbReference type="ARBA" id="ARBA00023136"/>
    </source>
</evidence>
<feature type="transmembrane region" description="Helical" evidence="8">
    <location>
        <begin position="336"/>
        <end position="361"/>
    </location>
</feature>
<dbReference type="InterPro" id="IPR011701">
    <property type="entry name" value="MFS"/>
</dbReference>
<evidence type="ECO:0000256" key="2">
    <source>
        <dbReference type="ARBA" id="ARBA00022448"/>
    </source>
</evidence>
<evidence type="ECO:0000256" key="5">
    <source>
        <dbReference type="ARBA" id="ARBA00022847"/>
    </source>
</evidence>
<evidence type="ECO:0000256" key="1">
    <source>
        <dbReference type="ARBA" id="ARBA00004651"/>
    </source>
</evidence>
<feature type="transmembrane region" description="Helical" evidence="8">
    <location>
        <begin position="243"/>
        <end position="266"/>
    </location>
</feature>
<keyword evidence="5" id="KW-0769">Symport</keyword>
<keyword evidence="3" id="KW-1003">Cell membrane</keyword>
<keyword evidence="4 8" id="KW-0812">Transmembrane</keyword>
<feature type="transmembrane region" description="Helical" evidence="8">
    <location>
        <begin position="194"/>
        <end position="213"/>
    </location>
</feature>
<dbReference type="InterPro" id="IPR020846">
    <property type="entry name" value="MFS_dom"/>
</dbReference>